<dbReference type="KEGG" id="gtr:GLOTRDRAFT_95968"/>
<name>S7PXY2_GLOTA</name>
<keyword evidence="3" id="KW-1185">Reference proteome</keyword>
<dbReference type="Proteomes" id="UP000030669">
    <property type="component" value="Unassembled WGS sequence"/>
</dbReference>
<evidence type="ECO:0000313" key="2">
    <source>
        <dbReference type="EMBL" id="EPQ52378.1"/>
    </source>
</evidence>
<dbReference type="OMA" id="QGIYIES"/>
<organism evidence="2 3">
    <name type="scientific">Gloeophyllum trabeum (strain ATCC 11539 / FP-39264 / Madison 617)</name>
    <name type="common">Brown rot fungus</name>
    <dbReference type="NCBI Taxonomy" id="670483"/>
    <lineage>
        <taxon>Eukaryota</taxon>
        <taxon>Fungi</taxon>
        <taxon>Dikarya</taxon>
        <taxon>Basidiomycota</taxon>
        <taxon>Agaricomycotina</taxon>
        <taxon>Agaricomycetes</taxon>
        <taxon>Gloeophyllales</taxon>
        <taxon>Gloeophyllaceae</taxon>
        <taxon>Gloeophyllum</taxon>
    </lineage>
</organism>
<dbReference type="AlphaFoldDB" id="S7PXY2"/>
<evidence type="ECO:0000313" key="3">
    <source>
        <dbReference type="Proteomes" id="UP000030669"/>
    </source>
</evidence>
<protein>
    <recommendedName>
        <fullName evidence="4">Phosphatidylglycerol/phosphatidylinositol transfer protein</fullName>
    </recommendedName>
</protein>
<keyword evidence="1" id="KW-0732">Signal</keyword>
<evidence type="ECO:0000256" key="1">
    <source>
        <dbReference type="SAM" id="SignalP"/>
    </source>
</evidence>
<feature type="signal peptide" evidence="1">
    <location>
        <begin position="1"/>
        <end position="16"/>
    </location>
</feature>
<feature type="chain" id="PRO_5004543839" description="Phosphatidylglycerol/phosphatidylinositol transfer protein" evidence="1">
    <location>
        <begin position="17"/>
        <end position="140"/>
    </location>
</feature>
<dbReference type="InterPro" id="IPR045469">
    <property type="entry name" value="Nis1"/>
</dbReference>
<accession>S7PXY2</accession>
<gene>
    <name evidence="2" type="ORF">GLOTRDRAFT_95968</name>
</gene>
<dbReference type="GeneID" id="19309782"/>
<dbReference type="RefSeq" id="XP_007869530.1">
    <property type="nucleotide sequence ID" value="XM_007871339.1"/>
</dbReference>
<dbReference type="EMBL" id="KB469308">
    <property type="protein sequence ID" value="EPQ52378.1"/>
    <property type="molecule type" value="Genomic_DNA"/>
</dbReference>
<dbReference type="HOGENOM" id="CLU_137500_1_2_1"/>
<dbReference type="Pfam" id="PF19271">
    <property type="entry name" value="Nis1"/>
    <property type="match status" value="1"/>
</dbReference>
<evidence type="ECO:0008006" key="4">
    <source>
        <dbReference type="Google" id="ProtNLM"/>
    </source>
</evidence>
<proteinExistence type="predicted"/>
<dbReference type="OrthoDB" id="2841294at2759"/>
<sequence length="140" mass="14230">MRLALVLASLVAAAFGQSIEIGAPSPGTTVSAGSNITISVFKPNSLTGSTEVGLVLALNPCRNNTCYAPTEVLGNVLYSGAWQPDYSQPAGALPPHQNFTVQVPEGLESGPAVLSASHMVLIGAGPAPDMECVNITVNVA</sequence>
<dbReference type="eggNOG" id="ENOG502SBH1">
    <property type="taxonomic scope" value="Eukaryota"/>
</dbReference>
<reference evidence="2 3" key="1">
    <citation type="journal article" date="2012" name="Science">
        <title>The Paleozoic origin of enzymatic lignin decomposition reconstructed from 31 fungal genomes.</title>
        <authorList>
            <person name="Floudas D."/>
            <person name="Binder M."/>
            <person name="Riley R."/>
            <person name="Barry K."/>
            <person name="Blanchette R.A."/>
            <person name="Henrissat B."/>
            <person name="Martinez A.T."/>
            <person name="Otillar R."/>
            <person name="Spatafora J.W."/>
            <person name="Yadav J.S."/>
            <person name="Aerts A."/>
            <person name="Benoit I."/>
            <person name="Boyd A."/>
            <person name="Carlson A."/>
            <person name="Copeland A."/>
            <person name="Coutinho P.M."/>
            <person name="de Vries R.P."/>
            <person name="Ferreira P."/>
            <person name="Findley K."/>
            <person name="Foster B."/>
            <person name="Gaskell J."/>
            <person name="Glotzer D."/>
            <person name="Gorecki P."/>
            <person name="Heitman J."/>
            <person name="Hesse C."/>
            <person name="Hori C."/>
            <person name="Igarashi K."/>
            <person name="Jurgens J.A."/>
            <person name="Kallen N."/>
            <person name="Kersten P."/>
            <person name="Kohler A."/>
            <person name="Kuees U."/>
            <person name="Kumar T.K.A."/>
            <person name="Kuo A."/>
            <person name="LaButti K."/>
            <person name="Larrondo L.F."/>
            <person name="Lindquist E."/>
            <person name="Ling A."/>
            <person name="Lombard V."/>
            <person name="Lucas S."/>
            <person name="Lundell T."/>
            <person name="Martin R."/>
            <person name="McLaughlin D.J."/>
            <person name="Morgenstern I."/>
            <person name="Morin E."/>
            <person name="Murat C."/>
            <person name="Nagy L.G."/>
            <person name="Nolan M."/>
            <person name="Ohm R.A."/>
            <person name="Patyshakuliyeva A."/>
            <person name="Rokas A."/>
            <person name="Ruiz-Duenas F.J."/>
            <person name="Sabat G."/>
            <person name="Salamov A."/>
            <person name="Samejima M."/>
            <person name="Schmutz J."/>
            <person name="Slot J.C."/>
            <person name="St John F."/>
            <person name="Stenlid J."/>
            <person name="Sun H."/>
            <person name="Sun S."/>
            <person name="Syed K."/>
            <person name="Tsang A."/>
            <person name="Wiebenga A."/>
            <person name="Young D."/>
            <person name="Pisabarro A."/>
            <person name="Eastwood D.C."/>
            <person name="Martin F."/>
            <person name="Cullen D."/>
            <person name="Grigoriev I.V."/>
            <person name="Hibbett D.S."/>
        </authorList>
    </citation>
    <scope>NUCLEOTIDE SEQUENCE [LARGE SCALE GENOMIC DNA]</scope>
    <source>
        <strain evidence="2 3">ATCC 11539</strain>
    </source>
</reference>